<keyword evidence="1" id="KW-0812">Transmembrane</keyword>
<feature type="transmembrane region" description="Helical" evidence="1">
    <location>
        <begin position="27"/>
        <end position="46"/>
    </location>
</feature>
<reference evidence="2 3" key="1">
    <citation type="submission" date="2019-11" db="EMBL/GenBank/DDBJ databases">
        <title>Draft genome of Amycolatopsis RM579.</title>
        <authorList>
            <person name="Duangmal K."/>
            <person name="Mingma R."/>
        </authorList>
    </citation>
    <scope>NUCLEOTIDE SEQUENCE [LARGE SCALE GENOMIC DNA]</scope>
    <source>
        <strain evidence="2 3">RM579</strain>
    </source>
</reference>
<proteinExistence type="predicted"/>
<accession>A0A6N7YNN4</accession>
<dbReference type="EMBL" id="WMBA01000013">
    <property type="protein sequence ID" value="MTD54595.1"/>
    <property type="molecule type" value="Genomic_DNA"/>
</dbReference>
<keyword evidence="3" id="KW-1185">Reference proteome</keyword>
<dbReference type="AlphaFoldDB" id="A0A6N7YNN4"/>
<organism evidence="2 3">
    <name type="scientific">Amycolatopsis pithecellobii</name>
    <dbReference type="NCBI Taxonomy" id="664692"/>
    <lineage>
        <taxon>Bacteria</taxon>
        <taxon>Bacillati</taxon>
        <taxon>Actinomycetota</taxon>
        <taxon>Actinomycetes</taxon>
        <taxon>Pseudonocardiales</taxon>
        <taxon>Pseudonocardiaceae</taxon>
        <taxon>Amycolatopsis</taxon>
    </lineage>
</organism>
<feature type="transmembrane region" description="Helical" evidence="1">
    <location>
        <begin position="151"/>
        <end position="172"/>
    </location>
</feature>
<sequence length="194" mass="20806">MNGQRWWRLAQLGRNPLVRSVDRLENALLVLAVLLIVLAVPFAWALGSHTYQAQRAVADSAVAERHPATAVLLADAPPQIVTPQGVPTNSLAAAEATWWLPDGTERTGLAPTDRGAAKGTRVPIWLDRAGNAVAPPPQPGDALTVGVSTGVVTWLGFAALAGGAFGVARALLDRRRRQQWEREWMALRIGHSHS</sequence>
<evidence type="ECO:0000313" key="2">
    <source>
        <dbReference type="EMBL" id="MTD54595.1"/>
    </source>
</evidence>
<comment type="caution">
    <text evidence="2">The sequence shown here is derived from an EMBL/GenBank/DDBJ whole genome shotgun (WGS) entry which is preliminary data.</text>
</comment>
<keyword evidence="1" id="KW-1133">Transmembrane helix</keyword>
<evidence type="ECO:0000256" key="1">
    <source>
        <dbReference type="SAM" id="Phobius"/>
    </source>
</evidence>
<evidence type="ECO:0000313" key="3">
    <source>
        <dbReference type="Proteomes" id="UP000440096"/>
    </source>
</evidence>
<dbReference type="OrthoDB" id="3637369at2"/>
<dbReference type="PANTHER" id="PTHR42305:SF1">
    <property type="entry name" value="MEMBRANE PROTEIN RV1733C-RELATED"/>
    <property type="match status" value="1"/>
</dbReference>
<gene>
    <name evidence="2" type="ORF">GKO32_11480</name>
</gene>
<name>A0A6N7YNN4_9PSEU</name>
<dbReference type="InterPro" id="IPR039708">
    <property type="entry name" value="MT1774/Rv1733c-like"/>
</dbReference>
<evidence type="ECO:0008006" key="4">
    <source>
        <dbReference type="Google" id="ProtNLM"/>
    </source>
</evidence>
<dbReference type="PANTHER" id="PTHR42305">
    <property type="entry name" value="MEMBRANE PROTEIN RV1733C-RELATED"/>
    <property type="match status" value="1"/>
</dbReference>
<protein>
    <recommendedName>
        <fullName evidence="4">Transmembrane protein</fullName>
    </recommendedName>
</protein>
<dbReference type="Proteomes" id="UP000440096">
    <property type="component" value="Unassembled WGS sequence"/>
</dbReference>
<dbReference type="RefSeq" id="WP_154756813.1">
    <property type="nucleotide sequence ID" value="NZ_WMBA01000013.1"/>
</dbReference>
<keyword evidence="1" id="KW-0472">Membrane</keyword>